<name>A0A6A6UDV5_9PEZI</name>
<dbReference type="AlphaFoldDB" id="A0A6A6UDV5"/>
<dbReference type="OrthoDB" id="66095at2759"/>
<sequence>MNFLANIASSVGSYISSFVSNEAPEPEPFDASAITRDQVQEARAVLTNRLPLELVDIVLDYAEYWIRQNYIRREHVQVQAQFTHDPPQGAVLYLTTGALGRGEYFEELALVKPRRVVLRIEAHDQGWCDDTGIHGTFSGSFTWFEARIYRDEGGTAPLEEILPNGISNTETIRGPWGGHAMTNVTRAATPMDHRIDPDDYNEALESQGWQTVKNGESSEWLVARNRVARRQSGPMTVTWDPDNEGEEIAWPLDGCGVGGGFVRSLQRGDRIGIWARSKYGGWMNNVVSVEVDVYHSI</sequence>
<evidence type="ECO:0000313" key="1">
    <source>
        <dbReference type="EMBL" id="KAF2670342.1"/>
    </source>
</evidence>
<keyword evidence="2" id="KW-1185">Reference proteome</keyword>
<gene>
    <name evidence="1" type="ORF">BT63DRAFT_235582</name>
</gene>
<protein>
    <submittedName>
        <fullName evidence="1">Uncharacterized protein</fullName>
    </submittedName>
</protein>
<proteinExistence type="predicted"/>
<dbReference type="Proteomes" id="UP000799302">
    <property type="component" value="Unassembled WGS sequence"/>
</dbReference>
<dbReference type="EMBL" id="MU004234">
    <property type="protein sequence ID" value="KAF2670342.1"/>
    <property type="molecule type" value="Genomic_DNA"/>
</dbReference>
<evidence type="ECO:0000313" key="2">
    <source>
        <dbReference type="Proteomes" id="UP000799302"/>
    </source>
</evidence>
<accession>A0A6A6UDV5</accession>
<reference evidence="1" key="1">
    <citation type="journal article" date="2020" name="Stud. Mycol.">
        <title>101 Dothideomycetes genomes: a test case for predicting lifestyles and emergence of pathogens.</title>
        <authorList>
            <person name="Haridas S."/>
            <person name="Albert R."/>
            <person name="Binder M."/>
            <person name="Bloem J."/>
            <person name="Labutti K."/>
            <person name="Salamov A."/>
            <person name="Andreopoulos B."/>
            <person name="Baker S."/>
            <person name="Barry K."/>
            <person name="Bills G."/>
            <person name="Bluhm B."/>
            <person name="Cannon C."/>
            <person name="Castanera R."/>
            <person name="Culley D."/>
            <person name="Daum C."/>
            <person name="Ezra D."/>
            <person name="Gonzalez J."/>
            <person name="Henrissat B."/>
            <person name="Kuo A."/>
            <person name="Liang C."/>
            <person name="Lipzen A."/>
            <person name="Lutzoni F."/>
            <person name="Magnuson J."/>
            <person name="Mondo S."/>
            <person name="Nolan M."/>
            <person name="Ohm R."/>
            <person name="Pangilinan J."/>
            <person name="Park H.-J."/>
            <person name="Ramirez L."/>
            <person name="Alfaro M."/>
            <person name="Sun H."/>
            <person name="Tritt A."/>
            <person name="Yoshinaga Y."/>
            <person name="Zwiers L.-H."/>
            <person name="Turgeon B."/>
            <person name="Goodwin S."/>
            <person name="Spatafora J."/>
            <person name="Crous P."/>
            <person name="Grigoriev I."/>
        </authorList>
    </citation>
    <scope>NUCLEOTIDE SEQUENCE</scope>
    <source>
        <strain evidence="1">CBS 115976</strain>
    </source>
</reference>
<organism evidence="1 2">
    <name type="scientific">Microthyrium microscopicum</name>
    <dbReference type="NCBI Taxonomy" id="703497"/>
    <lineage>
        <taxon>Eukaryota</taxon>
        <taxon>Fungi</taxon>
        <taxon>Dikarya</taxon>
        <taxon>Ascomycota</taxon>
        <taxon>Pezizomycotina</taxon>
        <taxon>Dothideomycetes</taxon>
        <taxon>Dothideomycetes incertae sedis</taxon>
        <taxon>Microthyriales</taxon>
        <taxon>Microthyriaceae</taxon>
        <taxon>Microthyrium</taxon>
    </lineage>
</organism>